<evidence type="ECO:0000256" key="6">
    <source>
        <dbReference type="ARBA" id="ARBA00022989"/>
    </source>
</evidence>
<keyword evidence="5 8" id="KW-0812">Transmembrane</keyword>
<keyword evidence="2" id="KW-1003">Cell membrane</keyword>
<keyword evidence="11" id="KW-1185">Reference proteome</keyword>
<dbReference type="AlphaFoldDB" id="A0A318MYR4"/>
<feature type="transmembrane region" description="Helical" evidence="8">
    <location>
        <begin position="118"/>
        <end position="138"/>
    </location>
</feature>
<organism evidence="10 11">
    <name type="scientific">Commensalibacter melissae</name>
    <dbReference type="NCBI Taxonomy" id="2070537"/>
    <lineage>
        <taxon>Bacteria</taxon>
        <taxon>Pseudomonadati</taxon>
        <taxon>Pseudomonadota</taxon>
        <taxon>Alphaproteobacteria</taxon>
        <taxon>Acetobacterales</taxon>
        <taxon>Acetobacteraceae</taxon>
    </lineage>
</organism>
<feature type="transmembrane region" description="Helical" evidence="8">
    <location>
        <begin position="167"/>
        <end position="197"/>
    </location>
</feature>
<feature type="domain" description="Glycosyltransferase RgtA/B/C/D-like" evidence="9">
    <location>
        <begin position="63"/>
        <end position="228"/>
    </location>
</feature>
<feature type="transmembrane region" description="Helical" evidence="8">
    <location>
        <begin position="319"/>
        <end position="337"/>
    </location>
</feature>
<name>A0A318MYR4_9PROT</name>
<dbReference type="InterPro" id="IPR050297">
    <property type="entry name" value="LipidA_mod_glycosyltrf_83"/>
</dbReference>
<dbReference type="PANTHER" id="PTHR33908:SF11">
    <property type="entry name" value="MEMBRANE PROTEIN"/>
    <property type="match status" value="1"/>
</dbReference>
<dbReference type="OrthoDB" id="9811222at2"/>
<feature type="transmembrane region" description="Helical" evidence="8">
    <location>
        <begin position="20"/>
        <end position="39"/>
    </location>
</feature>
<dbReference type="GO" id="GO:0009103">
    <property type="term" value="P:lipopolysaccharide biosynthetic process"/>
    <property type="evidence" value="ECO:0007669"/>
    <property type="project" value="UniProtKB-ARBA"/>
</dbReference>
<feature type="transmembrane region" description="Helical" evidence="8">
    <location>
        <begin position="260"/>
        <end position="283"/>
    </location>
</feature>
<evidence type="ECO:0000259" key="9">
    <source>
        <dbReference type="Pfam" id="PF13231"/>
    </source>
</evidence>
<feature type="transmembrane region" description="Helical" evidence="8">
    <location>
        <begin position="344"/>
        <end position="366"/>
    </location>
</feature>
<evidence type="ECO:0000256" key="3">
    <source>
        <dbReference type="ARBA" id="ARBA00022676"/>
    </source>
</evidence>
<dbReference type="PANTHER" id="PTHR33908">
    <property type="entry name" value="MANNOSYLTRANSFERASE YKCB-RELATED"/>
    <property type="match status" value="1"/>
</dbReference>
<dbReference type="Pfam" id="PF13231">
    <property type="entry name" value="PMT_2"/>
    <property type="match status" value="1"/>
</dbReference>
<comment type="subcellular location">
    <subcellularLocation>
        <location evidence="1">Cell membrane</location>
        <topology evidence="1">Multi-pass membrane protein</topology>
    </subcellularLocation>
</comment>
<evidence type="ECO:0000256" key="2">
    <source>
        <dbReference type="ARBA" id="ARBA00022475"/>
    </source>
</evidence>
<feature type="transmembrane region" description="Helical" evidence="8">
    <location>
        <begin position="88"/>
        <end position="106"/>
    </location>
</feature>
<evidence type="ECO:0000256" key="5">
    <source>
        <dbReference type="ARBA" id="ARBA00022692"/>
    </source>
</evidence>
<reference evidence="10 11" key="1">
    <citation type="submission" date="2018-05" db="EMBL/GenBank/DDBJ databases">
        <title>Reference genomes for bee gut microbiota database.</title>
        <authorList>
            <person name="Ellegaard K.M."/>
        </authorList>
    </citation>
    <scope>NUCLEOTIDE SEQUENCE [LARGE SCALE GENOMIC DNA]</scope>
    <source>
        <strain evidence="10 11">ESL0284</strain>
    </source>
</reference>
<evidence type="ECO:0000313" key="10">
    <source>
        <dbReference type="EMBL" id="PXZ01925.1"/>
    </source>
</evidence>
<evidence type="ECO:0000256" key="8">
    <source>
        <dbReference type="SAM" id="Phobius"/>
    </source>
</evidence>
<protein>
    <recommendedName>
        <fullName evidence="9">Glycosyltransferase RgtA/B/C/D-like domain-containing protein</fullName>
    </recommendedName>
</protein>
<dbReference type="RefSeq" id="WP_110438443.1">
    <property type="nucleotide sequence ID" value="NZ_CP046393.1"/>
</dbReference>
<dbReference type="InterPro" id="IPR038731">
    <property type="entry name" value="RgtA/B/C-like"/>
</dbReference>
<dbReference type="GO" id="GO:0016763">
    <property type="term" value="F:pentosyltransferase activity"/>
    <property type="evidence" value="ECO:0007669"/>
    <property type="project" value="TreeGrafter"/>
</dbReference>
<evidence type="ECO:0000256" key="4">
    <source>
        <dbReference type="ARBA" id="ARBA00022679"/>
    </source>
</evidence>
<feature type="transmembrane region" description="Helical" evidence="8">
    <location>
        <begin position="209"/>
        <end position="228"/>
    </location>
</feature>
<feature type="transmembrane region" description="Helical" evidence="8">
    <location>
        <begin position="295"/>
        <end position="313"/>
    </location>
</feature>
<keyword evidence="6 8" id="KW-1133">Transmembrane helix</keyword>
<sequence length="496" mass="56718">MFSVKADFEWVKKLTVKPCLLWFWFGLSIVTLIRLWVAAASPLTPDEAYYWLWSNHLDYSFYDHPPMVALWIKLGCWIGNKTALGVRFLAPFAGLIGSVFIYFSVMDFCHTSHDKEKNAITAVLTLNTTLAISVGSVTITPDTPLIFFICIFIWGCGRLLATQKLGWWLVIGIAAGCALLSKYTALLMIAGLGVWCILTVLGRSSLKSWKLWGGLFLTILIFLPVIIWNSRHQWISFLKQGGRTADWHPSRAVQFLSELMIGQIGLATPILFVCFCWAMIKLTKIVWESKAENDFLLWLWVIIPVCVFVQHAFGDRVQANWMGILYPVLSVITAIYFHRFIKSACILGNIMVGLIYIQSVFAYFPIPAKYDLMLKRLGGWAELAKVVSCQIPDSVPIIVDEYGIAAELAFYEVHHPIILVDRRWKYFALADYHGKNGYLIRTQRRKDMPPSVYFLNSEKQGIVVRRIKQRIAETYNIYKVELNYSNANQHEIVYLP</sequence>
<dbReference type="GO" id="GO:0005886">
    <property type="term" value="C:plasma membrane"/>
    <property type="evidence" value="ECO:0007669"/>
    <property type="project" value="UniProtKB-SubCell"/>
</dbReference>
<proteinExistence type="predicted"/>
<accession>A0A318MYR4</accession>
<evidence type="ECO:0000313" key="11">
    <source>
        <dbReference type="Proteomes" id="UP000247565"/>
    </source>
</evidence>
<gene>
    <name evidence="10" type="ORF">DK869_02720</name>
</gene>
<comment type="caution">
    <text evidence="10">The sequence shown here is derived from an EMBL/GenBank/DDBJ whole genome shotgun (WGS) entry which is preliminary data.</text>
</comment>
<dbReference type="EMBL" id="QGLT01000001">
    <property type="protein sequence ID" value="PXZ01925.1"/>
    <property type="molecule type" value="Genomic_DNA"/>
</dbReference>
<keyword evidence="7 8" id="KW-0472">Membrane</keyword>
<keyword evidence="3" id="KW-0328">Glycosyltransferase</keyword>
<evidence type="ECO:0000256" key="7">
    <source>
        <dbReference type="ARBA" id="ARBA00023136"/>
    </source>
</evidence>
<dbReference type="Proteomes" id="UP000247565">
    <property type="component" value="Unassembled WGS sequence"/>
</dbReference>
<keyword evidence="4" id="KW-0808">Transferase</keyword>
<feature type="transmembrane region" description="Helical" evidence="8">
    <location>
        <begin position="145"/>
        <end position="161"/>
    </location>
</feature>
<evidence type="ECO:0000256" key="1">
    <source>
        <dbReference type="ARBA" id="ARBA00004651"/>
    </source>
</evidence>